<proteinExistence type="predicted"/>
<dbReference type="STRING" id="1149755.A0A2J6RWR1"/>
<gene>
    <name evidence="3" type="ORF">L207DRAFT_423060</name>
</gene>
<dbReference type="Pfam" id="PF06985">
    <property type="entry name" value="HET"/>
    <property type="match status" value="1"/>
</dbReference>
<dbReference type="PANTHER" id="PTHR33112:SF16">
    <property type="entry name" value="HETEROKARYON INCOMPATIBILITY DOMAIN-CONTAINING PROTEIN"/>
    <property type="match status" value="1"/>
</dbReference>
<sequence>WLTLSHCWSGILPLATTLETLEETMEGIPVDHLPPTFRDAIEITRRLGFKYIWIDTFCIIQDCIQDWGRESTKMHEIYANSSLCIAASAAPNAEAGIFASADRERHISQHLISFRSSSPRNKSEGTVSLRITTSGFPYTGIDREHSHQRAWAFQERILAQRTIAFASPQIHWNCRSRGYSECNPSSSQNGFSNASGRRGREEHIMCWWYRTLRDYTGRSITMHDDLLPAIGGVAQKVAERSGYHYHAGLWDEDFHKGLLWQAYQNVKNAPNSSCPSWSWASTQLPWEHGLRNLDLHTYVPGQKSENFRAHNND</sequence>
<feature type="non-terminal residue" evidence="3">
    <location>
        <position position="1"/>
    </location>
</feature>
<evidence type="ECO:0000256" key="1">
    <source>
        <dbReference type="SAM" id="SignalP"/>
    </source>
</evidence>
<evidence type="ECO:0000259" key="2">
    <source>
        <dbReference type="Pfam" id="PF06985"/>
    </source>
</evidence>
<reference evidence="3 4" key="1">
    <citation type="submission" date="2016-04" db="EMBL/GenBank/DDBJ databases">
        <title>A degradative enzymes factory behind the ericoid mycorrhizal symbiosis.</title>
        <authorList>
            <consortium name="DOE Joint Genome Institute"/>
            <person name="Martino E."/>
            <person name="Morin E."/>
            <person name="Grelet G."/>
            <person name="Kuo A."/>
            <person name="Kohler A."/>
            <person name="Daghino S."/>
            <person name="Barry K."/>
            <person name="Choi C."/>
            <person name="Cichocki N."/>
            <person name="Clum A."/>
            <person name="Copeland A."/>
            <person name="Hainaut M."/>
            <person name="Haridas S."/>
            <person name="Labutti K."/>
            <person name="Lindquist E."/>
            <person name="Lipzen A."/>
            <person name="Khouja H.-R."/>
            <person name="Murat C."/>
            <person name="Ohm R."/>
            <person name="Olson A."/>
            <person name="Spatafora J."/>
            <person name="Veneault-Fourrey C."/>
            <person name="Henrissat B."/>
            <person name="Grigoriev I."/>
            <person name="Martin F."/>
            <person name="Perotto S."/>
        </authorList>
    </citation>
    <scope>NUCLEOTIDE SEQUENCE [LARGE SCALE GENOMIC DNA]</scope>
    <source>
        <strain evidence="3 4">F</strain>
    </source>
</reference>
<dbReference type="AlphaFoldDB" id="A0A2J6RWR1"/>
<protein>
    <submittedName>
        <fullName evidence="3">HET-domain-containing protein</fullName>
    </submittedName>
</protein>
<feature type="domain" description="Heterokaryon incompatibility" evidence="2">
    <location>
        <begin position="1"/>
        <end position="155"/>
    </location>
</feature>
<dbReference type="EMBL" id="KZ613942">
    <property type="protein sequence ID" value="PMD42933.1"/>
    <property type="molecule type" value="Genomic_DNA"/>
</dbReference>
<dbReference type="OrthoDB" id="5362512at2759"/>
<feature type="chain" id="PRO_5014422996" evidence="1">
    <location>
        <begin position="18"/>
        <end position="313"/>
    </location>
</feature>
<name>A0A2J6RWR1_HYAVF</name>
<organism evidence="3 4">
    <name type="scientific">Hyaloscypha variabilis (strain UAMH 11265 / GT02V1 / F)</name>
    <name type="common">Meliniomyces variabilis</name>
    <dbReference type="NCBI Taxonomy" id="1149755"/>
    <lineage>
        <taxon>Eukaryota</taxon>
        <taxon>Fungi</taxon>
        <taxon>Dikarya</taxon>
        <taxon>Ascomycota</taxon>
        <taxon>Pezizomycotina</taxon>
        <taxon>Leotiomycetes</taxon>
        <taxon>Helotiales</taxon>
        <taxon>Hyaloscyphaceae</taxon>
        <taxon>Hyaloscypha</taxon>
        <taxon>Hyaloscypha variabilis</taxon>
    </lineage>
</organism>
<evidence type="ECO:0000313" key="4">
    <source>
        <dbReference type="Proteomes" id="UP000235786"/>
    </source>
</evidence>
<keyword evidence="4" id="KW-1185">Reference proteome</keyword>
<dbReference type="Proteomes" id="UP000235786">
    <property type="component" value="Unassembled WGS sequence"/>
</dbReference>
<keyword evidence="1" id="KW-0732">Signal</keyword>
<feature type="signal peptide" evidence="1">
    <location>
        <begin position="1"/>
        <end position="17"/>
    </location>
</feature>
<accession>A0A2J6RWR1</accession>
<dbReference type="PANTHER" id="PTHR33112">
    <property type="entry name" value="DOMAIN PROTEIN, PUTATIVE-RELATED"/>
    <property type="match status" value="1"/>
</dbReference>
<dbReference type="InterPro" id="IPR010730">
    <property type="entry name" value="HET"/>
</dbReference>
<evidence type="ECO:0000313" key="3">
    <source>
        <dbReference type="EMBL" id="PMD42933.1"/>
    </source>
</evidence>